<evidence type="ECO:0000313" key="2">
    <source>
        <dbReference type="Proteomes" id="UP001500266"/>
    </source>
</evidence>
<keyword evidence="2" id="KW-1185">Reference proteome</keyword>
<dbReference type="EMBL" id="BAABDO010000007">
    <property type="protein sequence ID" value="GAA4130775.1"/>
    <property type="molecule type" value="Genomic_DNA"/>
</dbReference>
<dbReference type="RefSeq" id="WP_345017645.1">
    <property type="nucleotide sequence ID" value="NZ_BAABDO010000007.1"/>
</dbReference>
<name>A0ABP7Y4R0_9ACTN</name>
<reference evidence="2" key="1">
    <citation type="journal article" date="2019" name="Int. J. Syst. Evol. Microbiol.">
        <title>The Global Catalogue of Microorganisms (GCM) 10K type strain sequencing project: providing services to taxonomists for standard genome sequencing and annotation.</title>
        <authorList>
            <consortium name="The Broad Institute Genomics Platform"/>
            <consortium name="The Broad Institute Genome Sequencing Center for Infectious Disease"/>
            <person name="Wu L."/>
            <person name="Ma J."/>
        </authorList>
    </citation>
    <scope>NUCLEOTIDE SEQUENCE [LARGE SCALE GENOMIC DNA]</scope>
    <source>
        <strain evidence="2">JCM 17316</strain>
    </source>
</reference>
<organism evidence="1 2">
    <name type="scientific">Actinomadura keratinilytica</name>
    <dbReference type="NCBI Taxonomy" id="547461"/>
    <lineage>
        <taxon>Bacteria</taxon>
        <taxon>Bacillati</taxon>
        <taxon>Actinomycetota</taxon>
        <taxon>Actinomycetes</taxon>
        <taxon>Streptosporangiales</taxon>
        <taxon>Thermomonosporaceae</taxon>
        <taxon>Actinomadura</taxon>
    </lineage>
</organism>
<protein>
    <submittedName>
        <fullName evidence="1">Uncharacterized protein</fullName>
    </submittedName>
</protein>
<dbReference type="Proteomes" id="UP001500266">
    <property type="component" value="Unassembled WGS sequence"/>
</dbReference>
<gene>
    <name evidence="1" type="ORF">GCM10022416_08920</name>
</gene>
<comment type="caution">
    <text evidence="1">The sequence shown here is derived from an EMBL/GenBank/DDBJ whole genome shotgun (WGS) entry which is preliminary data.</text>
</comment>
<sequence length="129" mass="13734">MNDAARHRPVAELVTALVEELQARGLVGAVYRGGVVRVLNPAGEPDRSDPYARVSPGLRQEVQCLRNPDDGGAPWWYWAWAGPTRQSPPDLEPLCPATDAATAAERIAKVLEVPSSADAASHGGVRDDG</sequence>
<proteinExistence type="predicted"/>
<evidence type="ECO:0000313" key="1">
    <source>
        <dbReference type="EMBL" id="GAA4130775.1"/>
    </source>
</evidence>
<accession>A0ABP7Y4R0</accession>